<dbReference type="AlphaFoldDB" id="A0A0G1XKW9"/>
<evidence type="ECO:0000313" key="7">
    <source>
        <dbReference type="EMBL" id="KKW31908.1"/>
    </source>
</evidence>
<dbReference type="Pfam" id="PF04932">
    <property type="entry name" value="Wzy_C"/>
    <property type="match status" value="1"/>
</dbReference>
<protein>
    <submittedName>
        <fullName evidence="7">Lipid A core-O-antigen ligase</fullName>
    </submittedName>
</protein>
<keyword evidence="4 5" id="KW-0472">Membrane</keyword>
<dbReference type="GO" id="GO:0016874">
    <property type="term" value="F:ligase activity"/>
    <property type="evidence" value="ECO:0007669"/>
    <property type="project" value="UniProtKB-KW"/>
</dbReference>
<dbReference type="EMBL" id="LCRI01000041">
    <property type="protein sequence ID" value="KKW31908.1"/>
    <property type="molecule type" value="Genomic_DNA"/>
</dbReference>
<evidence type="ECO:0000256" key="2">
    <source>
        <dbReference type="ARBA" id="ARBA00022692"/>
    </source>
</evidence>
<dbReference type="GO" id="GO:0016020">
    <property type="term" value="C:membrane"/>
    <property type="evidence" value="ECO:0007669"/>
    <property type="project" value="UniProtKB-SubCell"/>
</dbReference>
<evidence type="ECO:0000256" key="1">
    <source>
        <dbReference type="ARBA" id="ARBA00004141"/>
    </source>
</evidence>
<dbReference type="PANTHER" id="PTHR37422:SF17">
    <property type="entry name" value="O-ANTIGEN LIGASE"/>
    <property type="match status" value="1"/>
</dbReference>
<proteinExistence type="predicted"/>
<dbReference type="Proteomes" id="UP000034711">
    <property type="component" value="Unassembled WGS sequence"/>
</dbReference>
<feature type="domain" description="O-antigen ligase-related" evidence="6">
    <location>
        <begin position="271"/>
        <end position="438"/>
    </location>
</feature>
<feature type="transmembrane region" description="Helical" evidence="5">
    <location>
        <begin position="241"/>
        <end position="257"/>
    </location>
</feature>
<feature type="transmembrane region" description="Helical" evidence="5">
    <location>
        <begin position="50"/>
        <end position="73"/>
    </location>
</feature>
<organism evidence="7 8">
    <name type="scientific">Candidatus Uhrbacteria bacterium GW2011_GWA2_53_10</name>
    <dbReference type="NCBI Taxonomy" id="1618980"/>
    <lineage>
        <taxon>Bacteria</taxon>
        <taxon>Candidatus Uhriibacteriota</taxon>
    </lineage>
</organism>
<evidence type="ECO:0000256" key="3">
    <source>
        <dbReference type="ARBA" id="ARBA00022989"/>
    </source>
</evidence>
<accession>A0A0G1XKW9</accession>
<reference evidence="7 8" key="1">
    <citation type="journal article" date="2015" name="Nature">
        <title>rRNA introns, odd ribosomes, and small enigmatic genomes across a large radiation of phyla.</title>
        <authorList>
            <person name="Brown C.T."/>
            <person name="Hug L.A."/>
            <person name="Thomas B.C."/>
            <person name="Sharon I."/>
            <person name="Castelle C.J."/>
            <person name="Singh A."/>
            <person name="Wilkins M.J."/>
            <person name="Williams K.H."/>
            <person name="Banfield J.F."/>
        </authorList>
    </citation>
    <scope>NUCLEOTIDE SEQUENCE [LARGE SCALE GENOMIC DNA]</scope>
</reference>
<name>A0A0G1XKW9_9BACT</name>
<keyword evidence="7" id="KW-0436">Ligase</keyword>
<evidence type="ECO:0000256" key="5">
    <source>
        <dbReference type="SAM" id="Phobius"/>
    </source>
</evidence>
<keyword evidence="2 5" id="KW-0812">Transmembrane</keyword>
<feature type="transmembrane region" description="Helical" evidence="5">
    <location>
        <begin position="175"/>
        <end position="196"/>
    </location>
</feature>
<feature type="transmembrane region" description="Helical" evidence="5">
    <location>
        <begin position="269"/>
        <end position="302"/>
    </location>
</feature>
<feature type="transmembrane region" description="Helical" evidence="5">
    <location>
        <begin position="18"/>
        <end position="38"/>
    </location>
</feature>
<gene>
    <name evidence="7" type="ORF">UY77_C0041G0002</name>
</gene>
<dbReference type="InterPro" id="IPR051533">
    <property type="entry name" value="WaaL-like"/>
</dbReference>
<feature type="transmembrane region" description="Helical" evidence="5">
    <location>
        <begin position="308"/>
        <end position="325"/>
    </location>
</feature>
<evidence type="ECO:0000313" key="8">
    <source>
        <dbReference type="Proteomes" id="UP000034711"/>
    </source>
</evidence>
<feature type="transmembrane region" description="Helical" evidence="5">
    <location>
        <begin position="461"/>
        <end position="480"/>
    </location>
</feature>
<evidence type="ECO:0000256" key="4">
    <source>
        <dbReference type="ARBA" id="ARBA00023136"/>
    </source>
</evidence>
<sequence length="514" mass="57846">MVNPRTIWARATEGEHTILLFGAFCVTLGALIVAQSFFSPGAVLTCVLGIAFLILSVLRPTWTIAFLAVFLPFEPFLLKFIPDDIYVFARYFSEVLVYLLALVTLWRVVSGKIKRVPTPIDVPMVFFLIILLASTLINSVPVSIALLGARQILRFILLYYIVIHLAPPTVFLRRLTYVLFGIAVFQSLLGLAQVVFGAPLDQFLLPAEMRTFGDITLTEGVEQFWDPGSRVFATLGRYDRLGNFLYLFLLFGVGLLYEPTVRKHRKELWWLFALGVPALLLTFSRASWFGFLLGFLFIAIAIRRDRRVMTAFLSFLLVAIGYLGLSGLNVRFITETSGQTLVERFYETFSYARWRGEYYGLGRVFWLVQTPLAVIPASPLFGFGPGQFGGGAAAALGNARVYEQLGLPFGVFGTGGYIDNNWFSLWGETGTLGIVFYVWMFIALFRTAIRTYRVSPDPFTRAMAIGFAAILIAVSFNAWLSTILEIRTTAFYLWLYGGIVFLLERRKQETANRL</sequence>
<comment type="subcellular location">
    <subcellularLocation>
        <location evidence="1">Membrane</location>
        <topology evidence="1">Multi-pass membrane protein</topology>
    </subcellularLocation>
</comment>
<evidence type="ECO:0000259" key="6">
    <source>
        <dbReference type="Pfam" id="PF04932"/>
    </source>
</evidence>
<feature type="transmembrane region" description="Helical" evidence="5">
    <location>
        <begin position="430"/>
        <end position="449"/>
    </location>
</feature>
<feature type="transmembrane region" description="Helical" evidence="5">
    <location>
        <begin position="120"/>
        <end position="137"/>
    </location>
</feature>
<dbReference type="InterPro" id="IPR007016">
    <property type="entry name" value="O-antigen_ligase-rel_domated"/>
</dbReference>
<feature type="transmembrane region" description="Helical" evidence="5">
    <location>
        <begin position="486"/>
        <end position="503"/>
    </location>
</feature>
<feature type="transmembrane region" description="Helical" evidence="5">
    <location>
        <begin position="85"/>
        <end position="108"/>
    </location>
</feature>
<dbReference type="PANTHER" id="PTHR37422">
    <property type="entry name" value="TEICHURONIC ACID BIOSYNTHESIS PROTEIN TUAE"/>
    <property type="match status" value="1"/>
</dbReference>
<feature type="transmembrane region" description="Helical" evidence="5">
    <location>
        <begin position="143"/>
        <end position="163"/>
    </location>
</feature>
<keyword evidence="3 5" id="KW-1133">Transmembrane helix</keyword>
<comment type="caution">
    <text evidence="7">The sequence shown here is derived from an EMBL/GenBank/DDBJ whole genome shotgun (WGS) entry which is preliminary data.</text>
</comment>